<dbReference type="InterPro" id="IPR000674">
    <property type="entry name" value="Ald_Oxase/Xan_DH_a/b"/>
</dbReference>
<dbReference type="SUPFAM" id="SSF54665">
    <property type="entry name" value="CO dehydrogenase molybdoprotein N-domain-like"/>
    <property type="match status" value="1"/>
</dbReference>
<dbReference type="PANTHER" id="PTHR47495:SF2">
    <property type="entry name" value="ALDEHYDE DEHYDROGENASE"/>
    <property type="match status" value="1"/>
</dbReference>
<name>A0A1I6LMV5_9SPHN</name>
<dbReference type="InterPro" id="IPR008274">
    <property type="entry name" value="AldOxase/xan_DH_MoCoBD1"/>
</dbReference>
<dbReference type="AlphaFoldDB" id="A0A1I6LMV5"/>
<dbReference type="SUPFAM" id="SSF56003">
    <property type="entry name" value="Molybdenum cofactor-binding domain"/>
    <property type="match status" value="2"/>
</dbReference>
<dbReference type="GO" id="GO:0016491">
    <property type="term" value="F:oxidoreductase activity"/>
    <property type="evidence" value="ECO:0007669"/>
    <property type="project" value="InterPro"/>
</dbReference>
<dbReference type="InterPro" id="IPR012368">
    <property type="entry name" value="OxRdtase_Mopterin-bd_su_IorB"/>
</dbReference>
<dbReference type="RefSeq" id="WP_093315766.1">
    <property type="nucleotide sequence ID" value="NZ_FOZG01000002.1"/>
</dbReference>
<dbReference type="Gene3D" id="3.30.365.10">
    <property type="entry name" value="Aldehyde oxidase/xanthine dehydrogenase, molybdopterin binding domain"/>
    <property type="match status" value="4"/>
</dbReference>
<keyword evidence="4" id="KW-1185">Reference proteome</keyword>
<feature type="domain" description="Aldehyde oxidase/xanthine dehydrogenase a/b hammerhead" evidence="2">
    <location>
        <begin position="233"/>
        <end position="311"/>
    </location>
</feature>
<dbReference type="Proteomes" id="UP000198824">
    <property type="component" value="Unassembled WGS sequence"/>
</dbReference>
<evidence type="ECO:0000259" key="2">
    <source>
        <dbReference type="SMART" id="SM01008"/>
    </source>
</evidence>
<feature type="region of interest" description="Disordered" evidence="1">
    <location>
        <begin position="198"/>
        <end position="221"/>
    </location>
</feature>
<dbReference type="OrthoDB" id="9767994at2"/>
<proteinExistence type="predicted"/>
<evidence type="ECO:0000256" key="1">
    <source>
        <dbReference type="SAM" id="MobiDB-lite"/>
    </source>
</evidence>
<dbReference type="InterPro" id="IPR046867">
    <property type="entry name" value="AldOxase/xan_DH_MoCoBD2"/>
</dbReference>
<accession>A0A1I6LMV5</accession>
<dbReference type="Gene3D" id="3.90.1170.50">
    <property type="entry name" value="Aldehyde oxidase/xanthine dehydrogenase, a/b hammerhead"/>
    <property type="match status" value="1"/>
</dbReference>
<dbReference type="InterPro" id="IPR036856">
    <property type="entry name" value="Ald_Oxase/Xan_DH_a/b_sf"/>
</dbReference>
<protein>
    <submittedName>
        <fullName evidence="3">Isoquinoline 1-oxidoreductase, beta subunit</fullName>
    </submittedName>
</protein>
<reference evidence="3 4" key="1">
    <citation type="submission" date="2016-10" db="EMBL/GenBank/DDBJ databases">
        <authorList>
            <person name="de Groot N.N."/>
        </authorList>
    </citation>
    <scope>NUCLEOTIDE SEQUENCE [LARGE SCALE GENOMIC DNA]</scope>
    <source>
        <strain evidence="3 4">S5-249</strain>
    </source>
</reference>
<dbReference type="PROSITE" id="PS51318">
    <property type="entry name" value="TAT"/>
    <property type="match status" value="1"/>
</dbReference>
<dbReference type="PANTHER" id="PTHR47495">
    <property type="entry name" value="ALDEHYDE DEHYDROGENASE"/>
    <property type="match status" value="1"/>
</dbReference>
<sequence>MTTGLTRRRLLIGGGAGLGLLVGFAALPRRAPPNLVAAVGEHVLDPFLKIGEDGHVTVIVGQAEMGQGVWTSLPQILADALGADWRTVGVETAPIHPAYANELIVGDAAAARAPAMLDGLARSIGGAVARQGPLMLTGGSTSIRAFEAKYRHAGAVARALLCMAAAERWGVAWEACDTEAGFVTRGTDRLRFGELAAKAATLTPPDDPPPRGRRPDGLVGKSVPRLDLPAKVDGSIRFAADVRLPDMVFAAIRQGPLGDSVVTGFDTAKAFAVPHLLAVIDRPGWVAAVATNTWAAERALEAMGIAFTSRAARPSQATIDAALEQALATGAGGRFAEAGGLGEVFRGREVITARYAVPFAAHAPIEPLVATARFSGDRLEVWAPVQAQVAARDAAARAIGLSPVQVTLYPMPIGGGFGRKAETDAVEQVAVLAAKLKRPVQLCWSREEETRAARNRPPARAAMAARLAPDGRILGWQARIAAPSTMGEMMVRGGTRGMGGAGEAEAAAVEGARPPYAIPALAVDHLPVDLGVPTGMWRSVAHSYTAFFTESFVDELAALGGQDPFGYRVQMLGGQPRLARCLTGVAALGGWQGPGNGQGLALHAGFGSYAAVLAEARIADGRVRVDRLAATVDVGRVIHPEIVRQQVESGLIWGLAAALGGAITYADGLPEQTSFADLGLPVLADTPEILVEIVASDAAPGGVGELAVPPVAPAIANALAAGGRRMRTLPLRSDGA</sequence>
<dbReference type="EMBL" id="FOZG01000002">
    <property type="protein sequence ID" value="SFS04739.1"/>
    <property type="molecule type" value="Genomic_DNA"/>
</dbReference>
<dbReference type="InterPro" id="IPR037165">
    <property type="entry name" value="AldOxase/xan_DH_Mopterin-bd_sf"/>
</dbReference>
<dbReference type="InterPro" id="IPR006311">
    <property type="entry name" value="TAT_signal"/>
</dbReference>
<dbReference type="Pfam" id="PF02738">
    <property type="entry name" value="MoCoBD_1"/>
    <property type="match status" value="1"/>
</dbReference>
<dbReference type="STRING" id="1166337.SAMN05192580_2986"/>
<dbReference type="Pfam" id="PF20256">
    <property type="entry name" value="MoCoBD_2"/>
    <property type="match status" value="2"/>
</dbReference>
<evidence type="ECO:0000313" key="4">
    <source>
        <dbReference type="Proteomes" id="UP000198824"/>
    </source>
</evidence>
<organism evidence="3 4">
    <name type="scientific">Sphingomonas jatrophae</name>
    <dbReference type="NCBI Taxonomy" id="1166337"/>
    <lineage>
        <taxon>Bacteria</taxon>
        <taxon>Pseudomonadati</taxon>
        <taxon>Pseudomonadota</taxon>
        <taxon>Alphaproteobacteria</taxon>
        <taxon>Sphingomonadales</taxon>
        <taxon>Sphingomonadaceae</taxon>
        <taxon>Sphingomonas</taxon>
    </lineage>
</organism>
<dbReference type="PIRSF" id="PIRSF036389">
    <property type="entry name" value="IOR_B"/>
    <property type="match status" value="1"/>
</dbReference>
<evidence type="ECO:0000313" key="3">
    <source>
        <dbReference type="EMBL" id="SFS04739.1"/>
    </source>
</evidence>
<dbReference type="SMART" id="SM01008">
    <property type="entry name" value="Ald_Xan_dh_C"/>
    <property type="match status" value="1"/>
</dbReference>
<dbReference type="InterPro" id="IPR052516">
    <property type="entry name" value="N-heterocyclic_Hydroxylase"/>
</dbReference>
<gene>
    <name evidence="3" type="ORF">SAMN05192580_2986</name>
</gene>